<evidence type="ECO:0000313" key="4">
    <source>
        <dbReference type="Proteomes" id="UP001141552"/>
    </source>
</evidence>
<sequence>MSSAPSNGGGGGPCGACKFLRRKCVKGCIFAPYFDSDQGTAHFAAVHKVFGASNASKLLHRIPAHKRLDAVVTLCYEALARARDPVYGCVGHIFTLQQQVN</sequence>
<feature type="domain" description="LOB" evidence="2">
    <location>
        <begin position="12"/>
        <end position="101"/>
    </location>
</feature>
<proteinExistence type="inferred from homology"/>
<dbReference type="Pfam" id="PF03195">
    <property type="entry name" value="LOB"/>
    <property type="match status" value="1"/>
</dbReference>
<reference evidence="3" key="1">
    <citation type="submission" date="2022-02" db="EMBL/GenBank/DDBJ databases">
        <authorList>
            <person name="Henning P.M."/>
            <person name="McCubbin A.G."/>
            <person name="Shore J.S."/>
        </authorList>
    </citation>
    <scope>NUCLEOTIDE SEQUENCE</scope>
    <source>
        <strain evidence="3">F60SS</strain>
        <tissue evidence="3">Leaves</tissue>
    </source>
</reference>
<dbReference type="Proteomes" id="UP001141552">
    <property type="component" value="Unassembled WGS sequence"/>
</dbReference>
<dbReference type="OrthoDB" id="1903788at2759"/>
<evidence type="ECO:0000259" key="2">
    <source>
        <dbReference type="PROSITE" id="PS50891"/>
    </source>
</evidence>
<dbReference type="GO" id="GO:0009755">
    <property type="term" value="P:hormone-mediated signaling pathway"/>
    <property type="evidence" value="ECO:0007669"/>
    <property type="project" value="TreeGrafter"/>
</dbReference>
<keyword evidence="4" id="KW-1185">Reference proteome</keyword>
<gene>
    <name evidence="3" type="primary">LBD19</name>
    <name evidence="3" type="ORF">Tsubulata_021545</name>
</gene>
<dbReference type="GO" id="GO:0005634">
    <property type="term" value="C:nucleus"/>
    <property type="evidence" value="ECO:0007669"/>
    <property type="project" value="TreeGrafter"/>
</dbReference>
<evidence type="ECO:0000256" key="1">
    <source>
        <dbReference type="ARBA" id="ARBA00005474"/>
    </source>
</evidence>
<accession>A0A9Q0G8U2</accession>
<evidence type="ECO:0000313" key="3">
    <source>
        <dbReference type="EMBL" id="KAJ4845560.1"/>
    </source>
</evidence>
<dbReference type="EMBL" id="JAKUCV010001642">
    <property type="protein sequence ID" value="KAJ4845560.1"/>
    <property type="molecule type" value="Genomic_DNA"/>
</dbReference>
<comment type="similarity">
    <text evidence="1">Belongs to the LOB domain-containing protein family.</text>
</comment>
<reference evidence="3" key="2">
    <citation type="journal article" date="2023" name="Plants (Basel)">
        <title>Annotation of the Turnera subulata (Passifloraceae) Draft Genome Reveals the S-Locus Evolved after the Divergence of Turneroideae from Passifloroideae in a Stepwise Manner.</title>
        <authorList>
            <person name="Henning P.M."/>
            <person name="Roalson E.H."/>
            <person name="Mir W."/>
            <person name="McCubbin A.G."/>
            <person name="Shore J.S."/>
        </authorList>
    </citation>
    <scope>NUCLEOTIDE SEQUENCE</scope>
    <source>
        <strain evidence="3">F60SS</strain>
    </source>
</reference>
<name>A0A9Q0G8U2_9ROSI</name>
<comment type="caution">
    <text evidence="3">The sequence shown here is derived from an EMBL/GenBank/DDBJ whole genome shotgun (WGS) entry which is preliminary data.</text>
</comment>
<protein>
    <submittedName>
        <fullName evidence="3">LOB domain-containing protein 19</fullName>
    </submittedName>
</protein>
<dbReference type="PANTHER" id="PTHR31529">
    <property type="entry name" value="LOB DOMAIN CONTAINING PROTEIN"/>
    <property type="match status" value="1"/>
</dbReference>
<dbReference type="InterPro" id="IPR004883">
    <property type="entry name" value="LOB"/>
</dbReference>
<dbReference type="GO" id="GO:0045893">
    <property type="term" value="P:positive regulation of DNA-templated transcription"/>
    <property type="evidence" value="ECO:0007669"/>
    <property type="project" value="TreeGrafter"/>
</dbReference>
<dbReference type="PANTHER" id="PTHR31529:SF28">
    <property type="entry name" value="LOB DOMAIN-CONTAINING PROTEIN 19"/>
    <property type="match status" value="1"/>
</dbReference>
<dbReference type="PROSITE" id="PS50891">
    <property type="entry name" value="LOB"/>
    <property type="match status" value="1"/>
</dbReference>
<dbReference type="AlphaFoldDB" id="A0A9Q0G8U2"/>
<organism evidence="3 4">
    <name type="scientific">Turnera subulata</name>
    <dbReference type="NCBI Taxonomy" id="218843"/>
    <lineage>
        <taxon>Eukaryota</taxon>
        <taxon>Viridiplantae</taxon>
        <taxon>Streptophyta</taxon>
        <taxon>Embryophyta</taxon>
        <taxon>Tracheophyta</taxon>
        <taxon>Spermatophyta</taxon>
        <taxon>Magnoliopsida</taxon>
        <taxon>eudicotyledons</taxon>
        <taxon>Gunneridae</taxon>
        <taxon>Pentapetalae</taxon>
        <taxon>rosids</taxon>
        <taxon>fabids</taxon>
        <taxon>Malpighiales</taxon>
        <taxon>Passifloraceae</taxon>
        <taxon>Turnera</taxon>
    </lineage>
</organism>